<accession>A0A9W4T911</accession>
<dbReference type="Proteomes" id="UP001153678">
    <property type="component" value="Unassembled WGS sequence"/>
</dbReference>
<protein>
    <submittedName>
        <fullName evidence="1">8483_t:CDS:1</fullName>
    </submittedName>
</protein>
<dbReference type="OrthoDB" id="3039677at2759"/>
<reference evidence="1" key="1">
    <citation type="submission" date="2022-08" db="EMBL/GenBank/DDBJ databases">
        <authorList>
            <person name="Kallberg Y."/>
            <person name="Tangrot J."/>
            <person name="Rosling A."/>
        </authorList>
    </citation>
    <scope>NUCLEOTIDE SEQUENCE</scope>
    <source>
        <strain evidence="1">Wild A</strain>
    </source>
</reference>
<feature type="non-terminal residue" evidence="1">
    <location>
        <position position="1"/>
    </location>
</feature>
<comment type="caution">
    <text evidence="1">The sequence shown here is derived from an EMBL/GenBank/DDBJ whole genome shotgun (WGS) entry which is preliminary data.</text>
</comment>
<feature type="non-terminal residue" evidence="1">
    <location>
        <position position="50"/>
    </location>
</feature>
<dbReference type="AlphaFoldDB" id="A0A9W4T911"/>
<evidence type="ECO:0000313" key="1">
    <source>
        <dbReference type="EMBL" id="CAI2197964.1"/>
    </source>
</evidence>
<evidence type="ECO:0000313" key="2">
    <source>
        <dbReference type="Proteomes" id="UP001153678"/>
    </source>
</evidence>
<name>A0A9W4T911_9GLOM</name>
<gene>
    <name evidence="1" type="ORF">FWILDA_LOCUS18338</name>
</gene>
<dbReference type="EMBL" id="CAMKVN010017482">
    <property type="protein sequence ID" value="CAI2197964.1"/>
    <property type="molecule type" value="Genomic_DNA"/>
</dbReference>
<organism evidence="1 2">
    <name type="scientific">Funneliformis geosporum</name>
    <dbReference type="NCBI Taxonomy" id="1117311"/>
    <lineage>
        <taxon>Eukaryota</taxon>
        <taxon>Fungi</taxon>
        <taxon>Fungi incertae sedis</taxon>
        <taxon>Mucoromycota</taxon>
        <taxon>Glomeromycotina</taxon>
        <taxon>Glomeromycetes</taxon>
        <taxon>Glomerales</taxon>
        <taxon>Glomeraceae</taxon>
        <taxon>Funneliformis</taxon>
    </lineage>
</organism>
<keyword evidence="2" id="KW-1185">Reference proteome</keyword>
<sequence length="50" mass="5767">NYDKSRLFQLFDSSAYSYSVIYGVICNLPHEVRFKKENILILGLLPGSKE</sequence>
<proteinExistence type="predicted"/>